<evidence type="ECO:0000313" key="6">
    <source>
        <dbReference type="Proteomes" id="UP000027602"/>
    </source>
</evidence>
<dbReference type="InterPro" id="IPR025987">
    <property type="entry name" value="GW_dom"/>
</dbReference>
<dbReference type="PANTHER" id="PTHR30404:SF0">
    <property type="entry name" value="N-ACETYLMURAMOYL-L-ALANINE AMIDASE AMIC"/>
    <property type="match status" value="1"/>
</dbReference>
<keyword evidence="6" id="KW-1185">Reference proteome</keyword>
<dbReference type="KEGG" id="bmet:BMMGA3_15060"/>
<sequence length="809" mass="88611">MKKIFASSVLATAVLFPVLVNAEELNFPSNMTVSQKVEIRKGATESYPVVSSIPTGQKVIVIDKVTNSFGETWYRVDLGNVKGWGPADHFTTASSSGIQAGKEAVVNSDNVNVRKGATTSYEAIAKLSKGQIVKVIDSFTNKNNELWYQIQTGTIKGWVNQEFLSPKPEVNPAPPQATEKTVQADKTAVRRGAADTYKAVTYLVKGQKVRIIDTFKNSMGETWYRVDLGAVQGWVIETAFKQSSLPPAPETTELPAIGTYVYSHLNGLNVKRGAADSYTTVASLSLNQKIKVLDHFVYTNGEAWLRVEVNPSLAGWVPADAVGTSQALNQTLYVSVDTANLRSGPSTNYSIIDRASKGTILKAVDTARDSNGGLWYKAITSRNQVVWVHSTVVTNQPVSSVATKYVATKNAVLYSGASFQYEVKERLAYNSKVTVLNEVVNSLNQTWVQIKSSTGRTGWTPKYELISSKNDLQYVYALNKAVIRRGAGTNYSVSAYLKENDKLIVLQEINGWLNVETLGGKRGWIDKSLTSKVSTKKLISPTVETIDGDQHLIWKKTSNFNLTYSILSSNRLKLSGGFTDVEVPSTKIKGISSIDPSGVITFEPGYTFTIRNYPDKVTIKIIQNGLAGKKIIVDAGHGGKDTGAIGPTGLREKDVNLATALLLKAELEKKGAIVTLTRSTDIFLELSERTAIANSSHYDAFISIHADSLSTTSRGTTTYYNTTVNFNGPKSKKLADAIQKNIISSMGTYDRGVKEQEFYVNRMNQLPSILVELAFISNPKEEALLRSTAFRQKAAIEITKGLEEYFTNF</sequence>
<protein>
    <recommendedName>
        <fullName evidence="4">SH3b domain-containing protein</fullName>
    </recommendedName>
</protein>
<keyword evidence="2" id="KW-0961">Cell wall biogenesis/degradation</keyword>
<dbReference type="InterPro" id="IPR003646">
    <property type="entry name" value="SH3-like_bac-type"/>
</dbReference>
<feature type="signal peptide" evidence="3">
    <location>
        <begin position="1"/>
        <end position="22"/>
    </location>
</feature>
<evidence type="ECO:0000256" key="2">
    <source>
        <dbReference type="ARBA" id="ARBA00023316"/>
    </source>
</evidence>
<dbReference type="Pfam" id="PF06347">
    <property type="entry name" value="SH3_4"/>
    <property type="match status" value="1"/>
</dbReference>
<dbReference type="eggNOG" id="COG3103">
    <property type="taxonomic scope" value="Bacteria"/>
</dbReference>
<dbReference type="PANTHER" id="PTHR30404">
    <property type="entry name" value="N-ACETYLMURAMOYL-L-ALANINE AMIDASE"/>
    <property type="match status" value="1"/>
</dbReference>
<name>I3EB15_BACMM</name>
<evidence type="ECO:0000256" key="3">
    <source>
        <dbReference type="SAM" id="SignalP"/>
    </source>
</evidence>
<dbReference type="Proteomes" id="UP000027602">
    <property type="component" value="Chromosome"/>
</dbReference>
<dbReference type="Pfam" id="PF13457">
    <property type="entry name" value="GW"/>
    <property type="match status" value="2"/>
</dbReference>
<feature type="domain" description="SH3b" evidence="4">
    <location>
        <begin position="101"/>
        <end position="168"/>
    </location>
</feature>
<dbReference type="EMBL" id="CP007739">
    <property type="protein sequence ID" value="AIE61369.1"/>
    <property type="molecule type" value="Genomic_DNA"/>
</dbReference>
<dbReference type="GO" id="GO:0071555">
    <property type="term" value="P:cell wall organization"/>
    <property type="evidence" value="ECO:0007669"/>
    <property type="project" value="UniProtKB-KW"/>
</dbReference>
<dbReference type="SUPFAM" id="SSF53187">
    <property type="entry name" value="Zn-dependent exopeptidases"/>
    <property type="match status" value="1"/>
</dbReference>
<gene>
    <name evidence="5" type="ORF">BMMGA3_15060</name>
</gene>
<dbReference type="PROSITE" id="PS51781">
    <property type="entry name" value="SH3B"/>
    <property type="match status" value="3"/>
</dbReference>
<dbReference type="Pfam" id="PF08239">
    <property type="entry name" value="SH3_3"/>
    <property type="match status" value="4"/>
</dbReference>
<dbReference type="HOGENOM" id="CLU_014322_1_0_9"/>
<dbReference type="STRING" id="796606.BMMGA3_15060"/>
<dbReference type="eggNOG" id="COG4991">
    <property type="taxonomic scope" value="Bacteria"/>
</dbReference>
<evidence type="ECO:0000313" key="5">
    <source>
        <dbReference type="EMBL" id="AIE61369.1"/>
    </source>
</evidence>
<dbReference type="Gene3D" id="2.30.30.40">
    <property type="entry name" value="SH3 Domains"/>
    <property type="match status" value="7"/>
</dbReference>
<accession>I3EB15</accession>
<dbReference type="InterPro" id="IPR050695">
    <property type="entry name" value="N-acetylmuramoyl_amidase_3"/>
</dbReference>
<dbReference type="SMART" id="SM00287">
    <property type="entry name" value="SH3b"/>
    <property type="match status" value="7"/>
</dbReference>
<dbReference type="GO" id="GO:0030288">
    <property type="term" value="C:outer membrane-bounded periplasmic space"/>
    <property type="evidence" value="ECO:0007669"/>
    <property type="project" value="TreeGrafter"/>
</dbReference>
<proteinExistence type="predicted"/>
<dbReference type="eggNOG" id="COG0860">
    <property type="taxonomic scope" value="Bacteria"/>
</dbReference>
<feature type="domain" description="SH3b" evidence="4">
    <location>
        <begin position="329"/>
        <end position="397"/>
    </location>
</feature>
<dbReference type="GO" id="GO:0009253">
    <property type="term" value="P:peptidoglycan catabolic process"/>
    <property type="evidence" value="ECO:0007669"/>
    <property type="project" value="InterPro"/>
</dbReference>
<dbReference type="OrthoDB" id="9806267at2"/>
<dbReference type="Gene3D" id="3.40.630.40">
    <property type="entry name" value="Zn-dependent exopeptidases"/>
    <property type="match status" value="1"/>
</dbReference>
<dbReference type="RefSeq" id="WP_003346484.1">
    <property type="nucleotide sequence ID" value="NZ_ADWW01000001.1"/>
</dbReference>
<dbReference type="GO" id="GO:0008745">
    <property type="term" value="F:N-acetylmuramoyl-L-alanine amidase activity"/>
    <property type="evidence" value="ECO:0007669"/>
    <property type="project" value="InterPro"/>
</dbReference>
<reference evidence="5 6" key="1">
    <citation type="journal article" date="2015" name="BMC Genomics">
        <title>Transcriptome analysis of thermophilic methylotrophic Bacillus methanolicus MGA3 using RNA-sequencing provides detailed insights into its previously uncharted transcriptional landscape.</title>
        <authorList>
            <person name="Irla M."/>
            <person name="Neshat A."/>
            <person name="Brautaset T."/>
            <person name="Ruckert C."/>
            <person name="Kalinowski J."/>
            <person name="Wendisch V.F."/>
        </authorList>
    </citation>
    <scope>NUCLEOTIDE SEQUENCE [LARGE SCALE GENOMIC DNA]</scope>
    <source>
        <strain evidence="6">MGA3 / ATCC 53907</strain>
    </source>
</reference>
<dbReference type="AlphaFoldDB" id="I3EB15"/>
<dbReference type="InterPro" id="IPR002508">
    <property type="entry name" value="MurNAc-LAA_cat"/>
</dbReference>
<keyword evidence="3" id="KW-0732">Signal</keyword>
<dbReference type="CDD" id="cd00174">
    <property type="entry name" value="SH3"/>
    <property type="match status" value="1"/>
</dbReference>
<dbReference type="Pfam" id="PF01520">
    <property type="entry name" value="Amidase_3"/>
    <property type="match status" value="1"/>
</dbReference>
<feature type="chain" id="PRO_5003670505" description="SH3b domain-containing protein" evidence="3">
    <location>
        <begin position="23"/>
        <end position="809"/>
    </location>
</feature>
<organism evidence="5 6">
    <name type="scientific">Bacillus methanolicus (strain MGA3 / ATCC 53907)</name>
    <dbReference type="NCBI Taxonomy" id="796606"/>
    <lineage>
        <taxon>Bacteria</taxon>
        <taxon>Bacillati</taxon>
        <taxon>Bacillota</taxon>
        <taxon>Bacilli</taxon>
        <taxon>Bacillales</taxon>
        <taxon>Bacillaceae</taxon>
        <taxon>Bacillus</taxon>
    </lineage>
</organism>
<keyword evidence="1" id="KW-0378">Hydrolase</keyword>
<dbReference type="CDD" id="cd02696">
    <property type="entry name" value="MurNAc-LAA"/>
    <property type="match status" value="1"/>
</dbReference>
<evidence type="ECO:0000256" key="1">
    <source>
        <dbReference type="ARBA" id="ARBA00022801"/>
    </source>
</evidence>
<feature type="domain" description="SH3b" evidence="4">
    <location>
        <begin position="28"/>
        <end position="94"/>
    </location>
</feature>
<evidence type="ECO:0000259" key="4">
    <source>
        <dbReference type="PROSITE" id="PS51781"/>
    </source>
</evidence>
<dbReference type="InterPro" id="IPR010466">
    <property type="entry name" value="DUF1058"/>
</dbReference>
<dbReference type="SMART" id="SM00646">
    <property type="entry name" value="Ami_3"/>
    <property type="match status" value="1"/>
</dbReference>